<dbReference type="PROSITE" id="PS51918">
    <property type="entry name" value="RADICAL_SAM"/>
    <property type="match status" value="1"/>
</dbReference>
<dbReference type="GO" id="GO:0016765">
    <property type="term" value="F:transferase activity, transferring alkyl or aryl (other than methyl) groups"/>
    <property type="evidence" value="ECO:0007669"/>
    <property type="project" value="InterPro"/>
</dbReference>
<dbReference type="SFLD" id="SFLDF00343">
    <property type="entry name" value="aminofutalosine_synthase_(mqnE"/>
    <property type="match status" value="1"/>
</dbReference>
<comment type="cofactor">
    <cofactor evidence="6">
        <name>[4Fe-4S] cluster</name>
        <dbReference type="ChEBI" id="CHEBI:49883"/>
    </cofactor>
    <text evidence="6">Binds 1 [4Fe-4S] cluster. The cluster is coordinated with 3 cysteines and an exchangeable S-adenosyl-L-methionine.</text>
</comment>
<reference evidence="8" key="1">
    <citation type="submission" date="2023-03" db="EMBL/GenBank/DDBJ databases">
        <authorList>
            <person name="Steffen K."/>
            <person name="Cardenas P."/>
        </authorList>
    </citation>
    <scope>NUCLEOTIDE SEQUENCE</scope>
</reference>
<dbReference type="InterPro" id="IPR006638">
    <property type="entry name" value="Elp3/MiaA/NifB-like_rSAM"/>
</dbReference>
<keyword evidence="2 6" id="KW-0949">S-adenosyl-L-methionine</keyword>
<evidence type="ECO:0000256" key="5">
    <source>
        <dbReference type="ARBA" id="ARBA00023014"/>
    </source>
</evidence>
<evidence type="ECO:0000256" key="1">
    <source>
        <dbReference type="ARBA" id="ARBA00022485"/>
    </source>
</evidence>
<comment type="caution">
    <text evidence="8">The sequence shown here is derived from an EMBL/GenBank/DDBJ whole genome shotgun (WGS) entry which is preliminary data.</text>
</comment>
<dbReference type="Pfam" id="PF04055">
    <property type="entry name" value="Radical_SAM"/>
    <property type="match status" value="1"/>
</dbReference>
<evidence type="ECO:0000256" key="4">
    <source>
        <dbReference type="ARBA" id="ARBA00023004"/>
    </source>
</evidence>
<feature type="binding site" evidence="6">
    <location>
        <position position="78"/>
    </location>
    <ligand>
        <name>[4Fe-4S] cluster</name>
        <dbReference type="ChEBI" id="CHEBI:49883"/>
        <note>4Fe-4S-S-AdoMet</note>
    </ligand>
</feature>
<feature type="binding site" evidence="6">
    <location>
        <position position="72"/>
    </location>
    <ligand>
        <name>[4Fe-4S] cluster</name>
        <dbReference type="ChEBI" id="CHEBI:49883"/>
        <note>4Fe-4S-S-AdoMet</note>
    </ligand>
</feature>
<gene>
    <name evidence="8" type="ORF">GBAR_LOCUS19779</name>
</gene>
<evidence type="ECO:0000256" key="2">
    <source>
        <dbReference type="ARBA" id="ARBA00022691"/>
    </source>
</evidence>
<evidence type="ECO:0000313" key="8">
    <source>
        <dbReference type="EMBL" id="CAI8035235.1"/>
    </source>
</evidence>
<evidence type="ECO:0000259" key="7">
    <source>
        <dbReference type="PROSITE" id="PS51918"/>
    </source>
</evidence>
<dbReference type="Proteomes" id="UP001174909">
    <property type="component" value="Unassembled WGS sequence"/>
</dbReference>
<keyword evidence="5 6" id="KW-0411">Iron-sulfur</keyword>
<evidence type="ECO:0000256" key="6">
    <source>
        <dbReference type="PIRSR" id="PIRSR004762-1"/>
    </source>
</evidence>
<dbReference type="GO" id="GO:0046872">
    <property type="term" value="F:metal ion binding"/>
    <property type="evidence" value="ECO:0007669"/>
    <property type="project" value="UniProtKB-KW"/>
</dbReference>
<dbReference type="NCBIfam" id="TIGR00423">
    <property type="entry name" value="CofH family radical SAM protein"/>
    <property type="match status" value="1"/>
</dbReference>
<sequence length="304" mass="34665">MENYSRFTDPKLSAIYEKVKAEQRLSFEEGVVLYESPDITGVGFIANHARERLNGNVAYYNINQHIDYSNVCILHARCHFCAFARKNMQTEGAWEMSVDEFLDKAMYSIEHGCTEIHSVGGLHPKLPFDYYLDIIRGLKERMPQVHLKFFTAVEIHHFSRIFKMSMEEVLTELREAGLDSLPGGGAEVFAEETREKICPGKLSAEGWLEVHDIAHRLGIPTNATMLYGHLETNADRVDHFIRLREQQDKSGGFATFIPLAFHPANTRMAYLPSTTGLTDLRNIAVARLMLDNLPHIKVYWIMTG</sequence>
<dbReference type="CDD" id="cd01335">
    <property type="entry name" value="Radical_SAM"/>
    <property type="match status" value="1"/>
</dbReference>
<dbReference type="SFLD" id="SFLDG01064">
    <property type="entry name" value="F420__menaquinone_cofactor_bio"/>
    <property type="match status" value="1"/>
</dbReference>
<dbReference type="PIRSF" id="PIRSF004762">
    <property type="entry name" value="CHP00423"/>
    <property type="match status" value="1"/>
</dbReference>
<dbReference type="InterPro" id="IPR034405">
    <property type="entry name" value="F420"/>
</dbReference>
<proteinExistence type="predicted"/>
<dbReference type="GO" id="GO:0044689">
    <property type="term" value="F:7,8-didemethyl-8-hydroxy-5-deazariboflavin synthase activity"/>
    <property type="evidence" value="ECO:0007669"/>
    <property type="project" value="TreeGrafter"/>
</dbReference>
<dbReference type="InterPro" id="IPR020050">
    <property type="entry name" value="FO_synthase_su2"/>
</dbReference>
<dbReference type="PANTHER" id="PTHR43076:SF7">
    <property type="entry name" value="AMINODEOXYFUTALOSINE SYNTHASE"/>
    <property type="match status" value="1"/>
</dbReference>
<keyword evidence="1 6" id="KW-0004">4Fe-4S</keyword>
<accession>A0AA35SSA2</accession>
<dbReference type="SUPFAM" id="SSF102114">
    <property type="entry name" value="Radical SAM enzymes"/>
    <property type="match status" value="1"/>
</dbReference>
<dbReference type="PANTHER" id="PTHR43076">
    <property type="entry name" value="FO SYNTHASE (COFH)"/>
    <property type="match status" value="1"/>
</dbReference>
<dbReference type="Gene3D" id="3.20.20.70">
    <property type="entry name" value="Aldolase class I"/>
    <property type="match status" value="1"/>
</dbReference>
<keyword evidence="3" id="KW-0479">Metal-binding</keyword>
<dbReference type="InterPro" id="IPR013785">
    <property type="entry name" value="Aldolase_TIM"/>
</dbReference>
<dbReference type="InterPro" id="IPR058240">
    <property type="entry name" value="rSAM_sf"/>
</dbReference>
<dbReference type="EMBL" id="CASHTH010002784">
    <property type="protein sequence ID" value="CAI8035235.1"/>
    <property type="molecule type" value="Genomic_DNA"/>
</dbReference>
<dbReference type="GO" id="GO:0051539">
    <property type="term" value="F:4 iron, 4 sulfur cluster binding"/>
    <property type="evidence" value="ECO:0007669"/>
    <property type="project" value="UniProtKB-KW"/>
</dbReference>
<feature type="domain" description="Radical SAM core" evidence="7">
    <location>
        <begin position="58"/>
        <end position="294"/>
    </location>
</feature>
<evidence type="ECO:0000256" key="3">
    <source>
        <dbReference type="ARBA" id="ARBA00022723"/>
    </source>
</evidence>
<dbReference type="SFLD" id="SFLDG01389">
    <property type="entry name" value="menaquinone_synthsis_involved"/>
    <property type="match status" value="1"/>
</dbReference>
<dbReference type="SMART" id="SM00729">
    <property type="entry name" value="Elp3"/>
    <property type="match status" value="1"/>
</dbReference>
<name>A0AA35SSA2_GEOBA</name>
<keyword evidence="4 6" id="KW-0408">Iron</keyword>
<evidence type="ECO:0000313" key="9">
    <source>
        <dbReference type="Proteomes" id="UP001174909"/>
    </source>
</evidence>
<organism evidence="8 9">
    <name type="scientific">Geodia barretti</name>
    <name type="common">Barrett's horny sponge</name>
    <dbReference type="NCBI Taxonomy" id="519541"/>
    <lineage>
        <taxon>Eukaryota</taxon>
        <taxon>Metazoa</taxon>
        <taxon>Porifera</taxon>
        <taxon>Demospongiae</taxon>
        <taxon>Heteroscleromorpha</taxon>
        <taxon>Tetractinellida</taxon>
        <taxon>Astrophorina</taxon>
        <taxon>Geodiidae</taxon>
        <taxon>Geodia</taxon>
    </lineage>
</organism>
<feature type="binding site" evidence="6">
    <location>
        <position position="81"/>
    </location>
    <ligand>
        <name>[4Fe-4S] cluster</name>
        <dbReference type="ChEBI" id="CHEBI:49883"/>
        <note>4Fe-4S-S-AdoMet</note>
    </ligand>
</feature>
<keyword evidence="9" id="KW-1185">Reference proteome</keyword>
<dbReference type="InterPro" id="IPR007197">
    <property type="entry name" value="rSAM"/>
</dbReference>
<protein>
    <submittedName>
        <fullName evidence="8">Aminodeoxyfutalosine synthase</fullName>
    </submittedName>
</protein>
<dbReference type="AlphaFoldDB" id="A0AA35SSA2"/>
<dbReference type="SFLD" id="SFLDS00029">
    <property type="entry name" value="Radical_SAM"/>
    <property type="match status" value="1"/>
</dbReference>